<dbReference type="Pfam" id="PF14522">
    <property type="entry name" value="Cytochrome_C7"/>
    <property type="match status" value="1"/>
</dbReference>
<accession>A0A7V2ZK72</accession>
<evidence type="ECO:0000256" key="5">
    <source>
        <dbReference type="ARBA" id="ARBA00023004"/>
    </source>
</evidence>
<evidence type="ECO:0000259" key="7">
    <source>
        <dbReference type="Pfam" id="PF02085"/>
    </source>
</evidence>
<evidence type="ECO:0000256" key="1">
    <source>
        <dbReference type="ARBA" id="ARBA00022448"/>
    </source>
</evidence>
<gene>
    <name evidence="9" type="ORF">ENS31_08155</name>
</gene>
<evidence type="ECO:0000256" key="3">
    <source>
        <dbReference type="ARBA" id="ARBA00022723"/>
    </source>
</evidence>
<evidence type="ECO:0000259" key="8">
    <source>
        <dbReference type="Pfam" id="PF14522"/>
    </source>
</evidence>
<dbReference type="RefSeq" id="WP_304142227.1">
    <property type="nucleotide sequence ID" value="NZ_JAOAIE010000003.1"/>
</dbReference>
<evidence type="ECO:0000256" key="2">
    <source>
        <dbReference type="ARBA" id="ARBA00022617"/>
    </source>
</evidence>
<keyword evidence="1" id="KW-0813">Transport</keyword>
<dbReference type="GO" id="GO:0046872">
    <property type="term" value="F:metal ion binding"/>
    <property type="evidence" value="ECO:0007669"/>
    <property type="project" value="UniProtKB-KW"/>
</dbReference>
<dbReference type="AlphaFoldDB" id="A0A7V2ZK72"/>
<keyword evidence="3" id="KW-0479">Metal-binding</keyword>
<comment type="caution">
    <text evidence="9">The sequence shown here is derived from an EMBL/GenBank/DDBJ whole genome shotgun (WGS) entry which is preliminary data.</text>
</comment>
<dbReference type="SUPFAM" id="SSF48695">
    <property type="entry name" value="Multiheme cytochromes"/>
    <property type="match status" value="1"/>
</dbReference>
<evidence type="ECO:0000313" key="9">
    <source>
        <dbReference type="EMBL" id="HFI91483.1"/>
    </source>
</evidence>
<dbReference type="InterPro" id="IPR036280">
    <property type="entry name" value="Multihaem_cyt_sf"/>
</dbReference>
<evidence type="ECO:0000256" key="6">
    <source>
        <dbReference type="SAM" id="Phobius"/>
    </source>
</evidence>
<proteinExistence type="predicted"/>
<dbReference type="InterPro" id="IPR020942">
    <property type="entry name" value="Cyt_c_III_dom"/>
</dbReference>
<keyword evidence="6" id="KW-0812">Transmembrane</keyword>
<dbReference type="Pfam" id="PF02085">
    <property type="entry name" value="Cytochrom_CIII"/>
    <property type="match status" value="1"/>
</dbReference>
<feature type="domain" description="Cytochrome c7-like" evidence="8">
    <location>
        <begin position="123"/>
        <end position="190"/>
    </location>
</feature>
<keyword evidence="6" id="KW-1133">Transmembrane helix</keyword>
<reference evidence="9" key="1">
    <citation type="journal article" date="2020" name="mSystems">
        <title>Genome- and Community-Level Interaction Insights into Carbon Utilization and Element Cycling Functions of Hydrothermarchaeota in Hydrothermal Sediment.</title>
        <authorList>
            <person name="Zhou Z."/>
            <person name="Liu Y."/>
            <person name="Xu W."/>
            <person name="Pan J."/>
            <person name="Luo Z.H."/>
            <person name="Li M."/>
        </authorList>
    </citation>
    <scope>NUCLEOTIDE SEQUENCE [LARGE SCALE GENOMIC DNA]</scope>
    <source>
        <strain evidence="9">SpSt-479</strain>
    </source>
</reference>
<dbReference type="Gene3D" id="3.90.10.10">
    <property type="entry name" value="Cytochrome C3"/>
    <property type="match status" value="2"/>
</dbReference>
<evidence type="ECO:0000256" key="4">
    <source>
        <dbReference type="ARBA" id="ARBA00022982"/>
    </source>
</evidence>
<dbReference type="EMBL" id="DSUJ01000008">
    <property type="protein sequence ID" value="HFI91483.1"/>
    <property type="molecule type" value="Genomic_DNA"/>
</dbReference>
<keyword evidence="4" id="KW-0249">Electron transport</keyword>
<sequence>MKKSLLDYILRNRLPLTVFVIISSFTLTYFVSRPERDGVGYTPVQPINYSHKLHAGDMKIDCKYCHTNVDKSRFAGVPAVATCMNCHTVARKDRPEIIKLTQYYRDGIPLPWKRIHKVPDYAYFNHSVHVNRGIDCTACHGEVTQMEKIGQMNSFTMGSCLNCHRNAHDKFPELKDQIKKGPEYCSACHR</sequence>
<keyword evidence="2" id="KW-0349">Heme</keyword>
<keyword evidence="5" id="KW-0408">Iron</keyword>
<name>A0A7V2ZK72_9BACT</name>
<dbReference type="PANTHER" id="PTHR39425">
    <property type="entry name" value="LIPOPROTEIN CYTOCHROME C"/>
    <property type="match status" value="1"/>
</dbReference>
<dbReference type="PANTHER" id="PTHR39425:SF1">
    <property type="entry name" value="CYTOCHROME C7-LIKE DOMAIN-CONTAINING PROTEIN"/>
    <property type="match status" value="1"/>
</dbReference>
<dbReference type="InterPro" id="IPR029467">
    <property type="entry name" value="Cyt_c7-like"/>
</dbReference>
<feature type="transmembrane region" description="Helical" evidence="6">
    <location>
        <begin position="12"/>
        <end position="31"/>
    </location>
</feature>
<keyword evidence="6" id="KW-0472">Membrane</keyword>
<protein>
    <submittedName>
        <fullName evidence="9">Cytochrome C</fullName>
    </submittedName>
</protein>
<dbReference type="GO" id="GO:0020037">
    <property type="term" value="F:heme binding"/>
    <property type="evidence" value="ECO:0007669"/>
    <property type="project" value="InterPro"/>
</dbReference>
<feature type="domain" description="Class III cytochrome C" evidence="7">
    <location>
        <begin position="42"/>
        <end position="93"/>
    </location>
</feature>
<organism evidence="9">
    <name type="scientific">Ignavibacterium album</name>
    <dbReference type="NCBI Taxonomy" id="591197"/>
    <lineage>
        <taxon>Bacteria</taxon>
        <taxon>Pseudomonadati</taxon>
        <taxon>Ignavibacteriota</taxon>
        <taxon>Ignavibacteria</taxon>
        <taxon>Ignavibacteriales</taxon>
        <taxon>Ignavibacteriaceae</taxon>
        <taxon>Ignavibacterium</taxon>
    </lineage>
</organism>
<dbReference type="GO" id="GO:0009055">
    <property type="term" value="F:electron transfer activity"/>
    <property type="evidence" value="ECO:0007669"/>
    <property type="project" value="InterPro"/>
</dbReference>
<dbReference type="CDD" id="cd08168">
    <property type="entry name" value="Cytochrom_C3"/>
    <property type="match status" value="1"/>
</dbReference>